<evidence type="ECO:0000256" key="1">
    <source>
        <dbReference type="SAM" id="Phobius"/>
    </source>
</evidence>
<keyword evidence="1" id="KW-0472">Membrane</keyword>
<name>A0A8R7R3I5_TRIUA</name>
<reference evidence="2" key="3">
    <citation type="submission" date="2022-06" db="UniProtKB">
        <authorList>
            <consortium name="EnsemblPlants"/>
        </authorList>
    </citation>
    <scope>IDENTIFICATION</scope>
</reference>
<keyword evidence="1" id="KW-0812">Transmembrane</keyword>
<dbReference type="Gene3D" id="3.30.200.20">
    <property type="entry name" value="Phosphorylase Kinase, domain 1"/>
    <property type="match status" value="1"/>
</dbReference>
<organism evidence="2 3">
    <name type="scientific">Triticum urartu</name>
    <name type="common">Red wild einkorn</name>
    <name type="synonym">Crithodium urartu</name>
    <dbReference type="NCBI Taxonomy" id="4572"/>
    <lineage>
        <taxon>Eukaryota</taxon>
        <taxon>Viridiplantae</taxon>
        <taxon>Streptophyta</taxon>
        <taxon>Embryophyta</taxon>
        <taxon>Tracheophyta</taxon>
        <taxon>Spermatophyta</taxon>
        <taxon>Magnoliopsida</taxon>
        <taxon>Liliopsida</taxon>
        <taxon>Poales</taxon>
        <taxon>Poaceae</taxon>
        <taxon>BOP clade</taxon>
        <taxon>Pooideae</taxon>
        <taxon>Triticodae</taxon>
        <taxon>Triticeae</taxon>
        <taxon>Triticinae</taxon>
        <taxon>Triticum</taxon>
    </lineage>
</organism>
<keyword evidence="1" id="KW-1133">Transmembrane helix</keyword>
<reference evidence="2" key="2">
    <citation type="submission" date="2018-03" db="EMBL/GenBank/DDBJ databases">
        <title>The Triticum urartu genome reveals the dynamic nature of wheat genome evolution.</title>
        <authorList>
            <person name="Ling H."/>
            <person name="Ma B."/>
            <person name="Shi X."/>
            <person name="Liu H."/>
            <person name="Dong L."/>
            <person name="Sun H."/>
            <person name="Cao Y."/>
            <person name="Gao Q."/>
            <person name="Zheng S."/>
            <person name="Li Y."/>
            <person name="Yu Y."/>
            <person name="Du H."/>
            <person name="Qi M."/>
            <person name="Li Y."/>
            <person name="Yu H."/>
            <person name="Cui Y."/>
            <person name="Wang N."/>
            <person name="Chen C."/>
            <person name="Wu H."/>
            <person name="Zhao Y."/>
            <person name="Zhang J."/>
            <person name="Li Y."/>
            <person name="Zhou W."/>
            <person name="Zhang B."/>
            <person name="Hu W."/>
            <person name="Eijk M."/>
            <person name="Tang J."/>
            <person name="Witsenboer H."/>
            <person name="Zhao S."/>
            <person name="Li Z."/>
            <person name="Zhang A."/>
            <person name="Wang D."/>
            <person name="Liang C."/>
        </authorList>
    </citation>
    <scope>NUCLEOTIDE SEQUENCE [LARGE SCALE GENOMIC DNA]</scope>
    <source>
        <strain evidence="2">cv. G1812</strain>
    </source>
</reference>
<evidence type="ECO:0000313" key="2">
    <source>
        <dbReference type="EnsemblPlants" id="TuG1812G0700004706.01.T03"/>
    </source>
</evidence>
<sequence>MASPWGSPSSSLWVTLGQASNVAQLVGVDALGLISMVVQAALAARRHRDACMQLAQHHEIDMFIRLIPLIALVDNSTNTHRVQEAAEQVDGIFIEGSNHRVRFAARVLDITEIRVQGARKLCNVREHPSLGIVGTQEQKTLDNKELVKLCMLTLENYPGFTEFSYFQIMDATDKFSEKRYLGSGGFATAYKVFVNQ</sequence>
<dbReference type="EnsemblPlants" id="TuG1812G0700004706.01.T03">
    <property type="protein sequence ID" value="TuG1812G0700004706.01.T03"/>
    <property type="gene ID" value="TuG1812G0700004706.01"/>
</dbReference>
<dbReference type="PANTHER" id="PTHR46604">
    <property type="entry name" value="PROTEIN MID1-COMPLEMENTING ACTIVITY 1"/>
    <property type="match status" value="1"/>
</dbReference>
<reference evidence="3" key="1">
    <citation type="journal article" date="2013" name="Nature">
        <title>Draft genome of the wheat A-genome progenitor Triticum urartu.</title>
        <authorList>
            <person name="Ling H.Q."/>
            <person name="Zhao S."/>
            <person name="Liu D."/>
            <person name="Wang J."/>
            <person name="Sun H."/>
            <person name="Zhang C."/>
            <person name="Fan H."/>
            <person name="Li D."/>
            <person name="Dong L."/>
            <person name="Tao Y."/>
            <person name="Gao C."/>
            <person name="Wu H."/>
            <person name="Li Y."/>
            <person name="Cui Y."/>
            <person name="Guo X."/>
            <person name="Zheng S."/>
            <person name="Wang B."/>
            <person name="Yu K."/>
            <person name="Liang Q."/>
            <person name="Yang W."/>
            <person name="Lou X."/>
            <person name="Chen J."/>
            <person name="Feng M."/>
            <person name="Jian J."/>
            <person name="Zhang X."/>
            <person name="Luo G."/>
            <person name="Jiang Y."/>
            <person name="Liu J."/>
            <person name="Wang Z."/>
            <person name="Sha Y."/>
            <person name="Zhang B."/>
            <person name="Wu H."/>
            <person name="Tang D."/>
            <person name="Shen Q."/>
            <person name="Xue P."/>
            <person name="Zou S."/>
            <person name="Wang X."/>
            <person name="Liu X."/>
            <person name="Wang F."/>
            <person name="Yang Y."/>
            <person name="An X."/>
            <person name="Dong Z."/>
            <person name="Zhang K."/>
            <person name="Zhang X."/>
            <person name="Luo M.C."/>
            <person name="Dvorak J."/>
            <person name="Tong Y."/>
            <person name="Wang J."/>
            <person name="Yang H."/>
            <person name="Li Z."/>
            <person name="Wang D."/>
            <person name="Zhang A."/>
            <person name="Wang J."/>
        </authorList>
    </citation>
    <scope>NUCLEOTIDE SEQUENCE</scope>
    <source>
        <strain evidence="3">cv. G1812</strain>
    </source>
</reference>
<evidence type="ECO:0000313" key="3">
    <source>
        <dbReference type="Proteomes" id="UP000015106"/>
    </source>
</evidence>
<accession>A0A8R7R3I5</accession>
<dbReference type="Gramene" id="TuG1812G0700004706.01.T03">
    <property type="protein sequence ID" value="TuG1812G0700004706.01.T03"/>
    <property type="gene ID" value="TuG1812G0700004706.01"/>
</dbReference>
<keyword evidence="3" id="KW-1185">Reference proteome</keyword>
<dbReference type="PANTHER" id="PTHR46604:SF13">
    <property type="entry name" value="VAN3-BINDING PROTEIN-LIKE AUXIN CANALISATION DOMAIN-CONTAINING PROTEIN"/>
    <property type="match status" value="1"/>
</dbReference>
<dbReference type="AlphaFoldDB" id="A0A8R7R3I5"/>
<proteinExistence type="predicted"/>
<feature type="transmembrane region" description="Helical" evidence="1">
    <location>
        <begin position="22"/>
        <end position="44"/>
    </location>
</feature>
<dbReference type="Proteomes" id="UP000015106">
    <property type="component" value="Chromosome 7"/>
</dbReference>
<protein>
    <submittedName>
        <fullName evidence="2">Uncharacterized protein</fullName>
    </submittedName>
</protein>